<feature type="non-terminal residue" evidence="7">
    <location>
        <position position="1"/>
    </location>
</feature>
<gene>
    <name evidence="7" type="ORF">Agub_g10692</name>
</gene>
<dbReference type="EMBL" id="BMAR01000025">
    <property type="protein sequence ID" value="GFR48734.1"/>
    <property type="molecule type" value="Genomic_DNA"/>
</dbReference>
<keyword evidence="4" id="KW-0862">Zinc</keyword>
<proteinExistence type="predicted"/>
<keyword evidence="3" id="KW-0863">Zinc-finger</keyword>
<name>A0AAD3DV85_9CHLO</name>
<evidence type="ECO:0000256" key="1">
    <source>
        <dbReference type="ARBA" id="ARBA00004370"/>
    </source>
</evidence>
<reference evidence="7 8" key="1">
    <citation type="journal article" date="2021" name="Sci. Rep.">
        <title>Genome sequencing of the multicellular alga Astrephomene provides insights into convergent evolution of germ-soma differentiation.</title>
        <authorList>
            <person name="Yamashita S."/>
            <person name="Yamamoto K."/>
            <person name="Matsuzaki R."/>
            <person name="Suzuki S."/>
            <person name="Yamaguchi H."/>
            <person name="Hirooka S."/>
            <person name="Minakuchi Y."/>
            <person name="Miyagishima S."/>
            <person name="Kawachi M."/>
            <person name="Toyoda A."/>
            <person name="Nozaki H."/>
        </authorList>
    </citation>
    <scope>NUCLEOTIDE SEQUENCE [LARGE SCALE GENOMIC DNA]</scope>
    <source>
        <strain evidence="7 8">NIES-4017</strain>
    </source>
</reference>
<dbReference type="Proteomes" id="UP001054857">
    <property type="component" value="Unassembled WGS sequence"/>
</dbReference>
<evidence type="ECO:0000256" key="3">
    <source>
        <dbReference type="ARBA" id="ARBA00022771"/>
    </source>
</evidence>
<comment type="subcellular location">
    <subcellularLocation>
        <location evidence="1">Membrane</location>
    </subcellularLocation>
</comment>
<dbReference type="InterPro" id="IPR057307">
    <property type="entry name" value="PEP5_VPS11_N"/>
</dbReference>
<dbReference type="GO" id="GO:0030674">
    <property type="term" value="F:protein-macromolecule adaptor activity"/>
    <property type="evidence" value="ECO:0007669"/>
    <property type="project" value="TreeGrafter"/>
</dbReference>
<evidence type="ECO:0000256" key="2">
    <source>
        <dbReference type="ARBA" id="ARBA00022723"/>
    </source>
</evidence>
<dbReference type="PANTHER" id="PTHR23323:SF24">
    <property type="entry name" value="VACUOLAR PROTEIN SORTING-ASSOCIATED PROTEIN 11 HOMOLOG"/>
    <property type="match status" value="1"/>
</dbReference>
<dbReference type="GO" id="GO:0007032">
    <property type="term" value="P:endosome organization"/>
    <property type="evidence" value="ECO:0007669"/>
    <property type="project" value="TreeGrafter"/>
</dbReference>
<dbReference type="GO" id="GO:0030897">
    <property type="term" value="C:HOPS complex"/>
    <property type="evidence" value="ECO:0007669"/>
    <property type="project" value="TreeGrafter"/>
</dbReference>
<dbReference type="AlphaFoldDB" id="A0AAD3DV85"/>
<keyword evidence="8" id="KW-1185">Reference proteome</keyword>
<dbReference type="PANTHER" id="PTHR23323">
    <property type="entry name" value="VACUOLAR PROTEIN SORTING-ASSOCIATED PROTEIN"/>
    <property type="match status" value="1"/>
</dbReference>
<feature type="non-terminal residue" evidence="7">
    <location>
        <position position="197"/>
    </location>
</feature>
<organism evidence="7 8">
    <name type="scientific">Astrephomene gubernaculifera</name>
    <dbReference type="NCBI Taxonomy" id="47775"/>
    <lineage>
        <taxon>Eukaryota</taxon>
        <taxon>Viridiplantae</taxon>
        <taxon>Chlorophyta</taxon>
        <taxon>core chlorophytes</taxon>
        <taxon>Chlorophyceae</taxon>
        <taxon>CS clade</taxon>
        <taxon>Chlamydomonadales</taxon>
        <taxon>Astrephomenaceae</taxon>
        <taxon>Astrephomene</taxon>
    </lineage>
</organism>
<feature type="domain" description="PEP5/VPS11 N-terminal" evidence="6">
    <location>
        <begin position="33"/>
        <end position="194"/>
    </location>
</feature>
<evidence type="ECO:0000259" key="6">
    <source>
        <dbReference type="Pfam" id="PF23341"/>
    </source>
</evidence>
<keyword evidence="2" id="KW-0479">Metal-binding</keyword>
<dbReference type="GO" id="GO:0005768">
    <property type="term" value="C:endosome"/>
    <property type="evidence" value="ECO:0007669"/>
    <property type="project" value="TreeGrafter"/>
</dbReference>
<dbReference type="GO" id="GO:0006904">
    <property type="term" value="P:vesicle docking involved in exocytosis"/>
    <property type="evidence" value="ECO:0007669"/>
    <property type="project" value="TreeGrafter"/>
</dbReference>
<protein>
    <recommendedName>
        <fullName evidence="6">PEP5/VPS11 N-terminal domain-containing protein</fullName>
    </recommendedName>
</protein>
<comment type="caution">
    <text evidence="7">The sequence shown here is derived from an EMBL/GenBank/DDBJ whole genome shotgun (WGS) entry which is preliminary data.</text>
</comment>
<dbReference type="GO" id="GO:0007033">
    <property type="term" value="P:vacuole organization"/>
    <property type="evidence" value="ECO:0007669"/>
    <property type="project" value="TreeGrafter"/>
</dbReference>
<sequence>VGSNAAAAAAGALPGSSGAAIDGLASGAASTSAAAAASPTHLTVALGLASGHVVVLSGEVPPQGSGGKARLSHWRRLSVRPDSGDMWSVTGLEITGTSDLQSLFVVTESQTLSCHLQTNTKTVLDPQGSCSPRCCCLRPGGALLTVARAEGLYDYTSDTRAGCTVFEGVKQRLGTFGRYLLVVTREDSASVASSAST</sequence>
<evidence type="ECO:0000256" key="4">
    <source>
        <dbReference type="ARBA" id="ARBA00022833"/>
    </source>
</evidence>
<evidence type="ECO:0000313" key="7">
    <source>
        <dbReference type="EMBL" id="GFR48734.1"/>
    </source>
</evidence>
<evidence type="ECO:0000313" key="8">
    <source>
        <dbReference type="Proteomes" id="UP001054857"/>
    </source>
</evidence>
<evidence type="ECO:0000256" key="5">
    <source>
        <dbReference type="ARBA" id="ARBA00023136"/>
    </source>
</evidence>
<keyword evidence="5" id="KW-0472">Membrane</keyword>
<dbReference type="Pfam" id="PF23341">
    <property type="entry name" value="PEP5_VPS11_N"/>
    <property type="match status" value="1"/>
</dbReference>
<dbReference type="GO" id="GO:0048284">
    <property type="term" value="P:organelle fusion"/>
    <property type="evidence" value="ECO:0007669"/>
    <property type="project" value="TreeGrafter"/>
</dbReference>
<accession>A0AAD3DV85</accession>
<dbReference type="GO" id="GO:0008270">
    <property type="term" value="F:zinc ion binding"/>
    <property type="evidence" value="ECO:0007669"/>
    <property type="project" value="UniProtKB-KW"/>
</dbReference>